<evidence type="ECO:0000313" key="1">
    <source>
        <dbReference type="EMBL" id="KAI3352356.1"/>
    </source>
</evidence>
<sequence>MDEMKLRIISAKIDSCVAIVTETWLDNNIPDEAVELAGRSLLRADRTAASEKHRGGGLALYIHNAWCTATNIIRTYCSADLEYLAVKCRPFKTARELCSILIVAIYIPPRANAKLALEELYCMISLQMNNNPEVAVIPLTHLQLPNTYVRMLFVDFSSAFNTVIPDKLILKLHNLGLPSSLCHWIRDFLTNRPQVAHHRGCVLSPALFTLFTSDCSAIHSTNTIVKFADDTTIVGLISDNDETHYREEIQHLTQWCSNNNLVLNTSKTKEVRTRSSPQGKQCVNNIKFLGIHITSDLTWSMNTAHLVKKAQQRLFFLRKLKRAGLSPQLLTNFYRATIESILCLSAAVWYGSCTAQDRKGLSPEKMLIWPHLFVLDTTVATEHRGCLWLQVAESSSYDGCGRTAASLLYDWQQGDSRSGYQLFTEAD</sequence>
<organism evidence="1 2">
    <name type="scientific">Scortum barcoo</name>
    <name type="common">barcoo grunter</name>
    <dbReference type="NCBI Taxonomy" id="214431"/>
    <lineage>
        <taxon>Eukaryota</taxon>
        <taxon>Metazoa</taxon>
        <taxon>Chordata</taxon>
        <taxon>Craniata</taxon>
        <taxon>Vertebrata</taxon>
        <taxon>Euteleostomi</taxon>
        <taxon>Actinopterygii</taxon>
        <taxon>Neopterygii</taxon>
        <taxon>Teleostei</taxon>
        <taxon>Neoteleostei</taxon>
        <taxon>Acanthomorphata</taxon>
        <taxon>Eupercaria</taxon>
        <taxon>Centrarchiformes</taxon>
        <taxon>Terapontoidei</taxon>
        <taxon>Terapontidae</taxon>
        <taxon>Scortum</taxon>
    </lineage>
</organism>
<dbReference type="Proteomes" id="UP000831701">
    <property type="component" value="Chromosome 23"/>
</dbReference>
<dbReference type="EMBL" id="CM041553">
    <property type="protein sequence ID" value="KAI3352356.1"/>
    <property type="molecule type" value="Genomic_DNA"/>
</dbReference>
<gene>
    <name evidence="1" type="ORF">L3Q82_005182</name>
</gene>
<accession>A0ACB8VA79</accession>
<evidence type="ECO:0000313" key="2">
    <source>
        <dbReference type="Proteomes" id="UP000831701"/>
    </source>
</evidence>
<proteinExistence type="predicted"/>
<reference evidence="1" key="1">
    <citation type="submission" date="2022-04" db="EMBL/GenBank/DDBJ databases">
        <title>Jade perch genome.</title>
        <authorList>
            <person name="Chao B."/>
        </authorList>
    </citation>
    <scope>NUCLEOTIDE SEQUENCE</scope>
    <source>
        <strain evidence="1">CB-2022</strain>
    </source>
</reference>
<protein>
    <submittedName>
        <fullName evidence="1">Uncharacterized protein</fullName>
    </submittedName>
</protein>
<name>A0ACB8VA79_9TELE</name>
<comment type="caution">
    <text evidence="1">The sequence shown here is derived from an EMBL/GenBank/DDBJ whole genome shotgun (WGS) entry which is preliminary data.</text>
</comment>
<keyword evidence="2" id="KW-1185">Reference proteome</keyword>